<dbReference type="STRING" id="686832.A0A0C3CFX5"/>
<evidence type="ECO:0000313" key="11">
    <source>
        <dbReference type="Proteomes" id="UP000053424"/>
    </source>
</evidence>
<dbReference type="Pfam" id="PF01544">
    <property type="entry name" value="CorA"/>
    <property type="match status" value="1"/>
</dbReference>
<sequence>MRHNFHVRRTGHSTASTGGHSYTGPGDHEHFAPLSNVGSPVYLPTTDNPTGGSTLHTGSRPRSSYPNHVLARQYRKEHHHDYDEHVGAEPGVNPRSRTSIAEYSHFKQECVIDVVDYDADDVTFRRVSNAGLIELLNAEDEEHLTGESDSATLLPPRMVRWINIAGIDWSVLSAVALKYNLHSLALEDILHERGHNHSKADYYPDHLFLRVLCHSLEIEDDDETRVSTTPTDFCSPNCSSNRLKSDQLSNAPLSDMVNLDLEGGEALSPKIFSEQDSMMINNELDPPKTAPPPQDSKPKGKGKDHSGIKLALGKRWTGLSGFGGAARVRKRLEIEALKKGDRVLVRHQPMFIFLLYDGTVISIHPNLNLEYTCPIEERLHRPDSVLRTSEDASLLVQSLLDLVVDRVLEVVDEYQVKINKLEHDILLHPVTDSVRSLHILSGDLIMHKRTLEPIRTMVYGLRRYDLERCRAVADSMALERQRFCDKELETNYDEVGGHQLSSGETRRVEGFFSYKSKVYLADVSDHMDFALTSLDMFAATSENLINYAFNVASYEMNVVMNRLTLATIIFLPLTLLTGYFGMNFTPFWSVDSHSDRFFWKIAVPVMVALIPIFMYDDIKKGVRYFRRRSDSRLAAAKVGMDQ</sequence>
<dbReference type="AlphaFoldDB" id="A0A0C3CFX5"/>
<name>A0A0C3CFX5_HEBCY</name>
<evidence type="ECO:0000256" key="2">
    <source>
        <dbReference type="ARBA" id="ARBA00009765"/>
    </source>
</evidence>
<feature type="region of interest" description="Disordered" evidence="8">
    <location>
        <begin position="224"/>
        <end position="246"/>
    </location>
</feature>
<reference evidence="11" key="2">
    <citation type="submission" date="2015-01" db="EMBL/GenBank/DDBJ databases">
        <title>Evolutionary Origins and Diversification of the Mycorrhizal Mutualists.</title>
        <authorList>
            <consortium name="DOE Joint Genome Institute"/>
            <consortium name="Mycorrhizal Genomics Consortium"/>
            <person name="Kohler A."/>
            <person name="Kuo A."/>
            <person name="Nagy L.G."/>
            <person name="Floudas D."/>
            <person name="Copeland A."/>
            <person name="Barry K.W."/>
            <person name="Cichocki N."/>
            <person name="Veneault-Fourrey C."/>
            <person name="LaButti K."/>
            <person name="Lindquist E.A."/>
            <person name="Lipzen A."/>
            <person name="Lundell T."/>
            <person name="Morin E."/>
            <person name="Murat C."/>
            <person name="Riley R."/>
            <person name="Ohm R."/>
            <person name="Sun H."/>
            <person name="Tunlid A."/>
            <person name="Henrissat B."/>
            <person name="Grigoriev I.V."/>
            <person name="Hibbett D.S."/>
            <person name="Martin F."/>
        </authorList>
    </citation>
    <scope>NUCLEOTIDE SEQUENCE [LARGE SCALE GENOMIC DNA]</scope>
    <source>
        <strain evidence="11">h7</strain>
    </source>
</reference>
<proteinExistence type="inferred from homology"/>
<keyword evidence="4" id="KW-1003">Cell membrane</keyword>
<organism evidence="10 11">
    <name type="scientific">Hebeloma cylindrosporum</name>
    <dbReference type="NCBI Taxonomy" id="76867"/>
    <lineage>
        <taxon>Eukaryota</taxon>
        <taxon>Fungi</taxon>
        <taxon>Dikarya</taxon>
        <taxon>Basidiomycota</taxon>
        <taxon>Agaricomycotina</taxon>
        <taxon>Agaricomycetes</taxon>
        <taxon>Agaricomycetidae</taxon>
        <taxon>Agaricales</taxon>
        <taxon>Agaricineae</taxon>
        <taxon>Hymenogastraceae</taxon>
        <taxon>Hebeloma</taxon>
    </lineage>
</organism>
<dbReference type="GO" id="GO:0015087">
    <property type="term" value="F:cobalt ion transmembrane transporter activity"/>
    <property type="evidence" value="ECO:0007669"/>
    <property type="project" value="TreeGrafter"/>
</dbReference>
<feature type="region of interest" description="Disordered" evidence="8">
    <location>
        <begin position="281"/>
        <end position="305"/>
    </location>
</feature>
<dbReference type="InterPro" id="IPR002523">
    <property type="entry name" value="MgTranspt_CorA/ZnTranspt_ZntB"/>
</dbReference>
<feature type="region of interest" description="Disordered" evidence="8">
    <location>
        <begin position="1"/>
        <end position="24"/>
    </location>
</feature>
<dbReference type="SUPFAM" id="SSF144083">
    <property type="entry name" value="Magnesium transport protein CorA, transmembrane region"/>
    <property type="match status" value="1"/>
</dbReference>
<keyword evidence="6 9" id="KW-1133">Transmembrane helix</keyword>
<dbReference type="HOGENOM" id="CLU_015119_1_0_1"/>
<evidence type="ECO:0000256" key="8">
    <source>
        <dbReference type="SAM" id="MobiDB-lite"/>
    </source>
</evidence>
<dbReference type="Gene3D" id="3.30.460.20">
    <property type="entry name" value="CorA soluble domain-like"/>
    <property type="match status" value="1"/>
</dbReference>
<evidence type="ECO:0000256" key="6">
    <source>
        <dbReference type="ARBA" id="ARBA00022989"/>
    </source>
</evidence>
<evidence type="ECO:0000256" key="9">
    <source>
        <dbReference type="SAM" id="Phobius"/>
    </source>
</evidence>
<dbReference type="GO" id="GO:0005886">
    <property type="term" value="C:plasma membrane"/>
    <property type="evidence" value="ECO:0007669"/>
    <property type="project" value="UniProtKB-SubCell"/>
</dbReference>
<dbReference type="InterPro" id="IPR045861">
    <property type="entry name" value="CorA_cytoplasmic_dom"/>
</dbReference>
<comment type="similarity">
    <text evidence="2">Belongs to the CorA metal ion transporter (MIT) (TC 1.A.35) family.</text>
</comment>
<gene>
    <name evidence="10" type="ORF">M413DRAFT_61489</name>
</gene>
<dbReference type="InterPro" id="IPR045863">
    <property type="entry name" value="CorA_TM1_TM2"/>
</dbReference>
<feature type="compositionally biased region" description="Basic and acidic residues" evidence="8">
    <location>
        <begin position="296"/>
        <end position="305"/>
    </location>
</feature>
<feature type="compositionally biased region" description="Polar residues" evidence="8">
    <location>
        <begin position="226"/>
        <end position="246"/>
    </location>
</feature>
<comment type="subcellular location">
    <subcellularLocation>
        <location evidence="1">Cell membrane</location>
        <topology evidence="1">Multi-pass membrane protein</topology>
    </subcellularLocation>
</comment>
<keyword evidence="11" id="KW-1185">Reference proteome</keyword>
<dbReference type="GO" id="GO:0015095">
    <property type="term" value="F:magnesium ion transmembrane transporter activity"/>
    <property type="evidence" value="ECO:0007669"/>
    <property type="project" value="TreeGrafter"/>
</dbReference>
<protein>
    <recommendedName>
        <fullName evidence="12">Magnesium transporter</fullName>
    </recommendedName>
</protein>
<keyword evidence="7 9" id="KW-0472">Membrane</keyword>
<keyword evidence="5 9" id="KW-0812">Transmembrane</keyword>
<evidence type="ECO:0000313" key="10">
    <source>
        <dbReference type="EMBL" id="KIM47650.1"/>
    </source>
</evidence>
<evidence type="ECO:0000256" key="7">
    <source>
        <dbReference type="ARBA" id="ARBA00023136"/>
    </source>
</evidence>
<evidence type="ECO:0000256" key="4">
    <source>
        <dbReference type="ARBA" id="ARBA00022475"/>
    </source>
</evidence>
<feature type="transmembrane region" description="Helical" evidence="9">
    <location>
        <begin position="597"/>
        <end position="618"/>
    </location>
</feature>
<accession>A0A0C3CFX5</accession>
<dbReference type="PANTHER" id="PTHR46494">
    <property type="entry name" value="CORA FAMILY METAL ION TRANSPORTER (EUROFUNG)"/>
    <property type="match status" value="1"/>
</dbReference>
<evidence type="ECO:0000256" key="1">
    <source>
        <dbReference type="ARBA" id="ARBA00004651"/>
    </source>
</evidence>
<dbReference type="GO" id="GO:0050897">
    <property type="term" value="F:cobalt ion binding"/>
    <property type="evidence" value="ECO:0007669"/>
    <property type="project" value="TreeGrafter"/>
</dbReference>
<reference evidence="10 11" key="1">
    <citation type="submission" date="2014-04" db="EMBL/GenBank/DDBJ databases">
        <authorList>
            <consortium name="DOE Joint Genome Institute"/>
            <person name="Kuo A."/>
            <person name="Gay G."/>
            <person name="Dore J."/>
            <person name="Kohler A."/>
            <person name="Nagy L.G."/>
            <person name="Floudas D."/>
            <person name="Copeland A."/>
            <person name="Barry K.W."/>
            <person name="Cichocki N."/>
            <person name="Veneault-Fourrey C."/>
            <person name="LaButti K."/>
            <person name="Lindquist E.A."/>
            <person name="Lipzen A."/>
            <person name="Lundell T."/>
            <person name="Morin E."/>
            <person name="Murat C."/>
            <person name="Sun H."/>
            <person name="Tunlid A."/>
            <person name="Henrissat B."/>
            <person name="Grigoriev I.V."/>
            <person name="Hibbett D.S."/>
            <person name="Martin F."/>
            <person name="Nordberg H.P."/>
            <person name="Cantor M.N."/>
            <person name="Hua S.X."/>
        </authorList>
    </citation>
    <scope>NUCLEOTIDE SEQUENCE [LARGE SCALE GENOMIC DNA]</scope>
    <source>
        <strain evidence="11">h7</strain>
    </source>
</reference>
<feature type="region of interest" description="Disordered" evidence="8">
    <location>
        <begin position="42"/>
        <end position="65"/>
    </location>
</feature>
<evidence type="ECO:0000256" key="3">
    <source>
        <dbReference type="ARBA" id="ARBA00022448"/>
    </source>
</evidence>
<evidence type="ECO:0000256" key="5">
    <source>
        <dbReference type="ARBA" id="ARBA00022692"/>
    </source>
</evidence>
<feature type="transmembrane region" description="Helical" evidence="9">
    <location>
        <begin position="563"/>
        <end position="582"/>
    </location>
</feature>
<dbReference type="GO" id="GO:0000287">
    <property type="term" value="F:magnesium ion binding"/>
    <property type="evidence" value="ECO:0007669"/>
    <property type="project" value="TreeGrafter"/>
</dbReference>
<dbReference type="EMBL" id="KN831769">
    <property type="protein sequence ID" value="KIM47650.1"/>
    <property type="molecule type" value="Genomic_DNA"/>
</dbReference>
<feature type="compositionally biased region" description="Polar residues" evidence="8">
    <location>
        <begin position="45"/>
        <end position="65"/>
    </location>
</feature>
<keyword evidence="3" id="KW-0813">Transport</keyword>
<dbReference type="Gene3D" id="1.20.58.340">
    <property type="entry name" value="Magnesium transport protein CorA, transmembrane region"/>
    <property type="match status" value="2"/>
</dbReference>
<dbReference type="Proteomes" id="UP000053424">
    <property type="component" value="Unassembled WGS sequence"/>
</dbReference>
<feature type="compositionally biased region" description="Basic residues" evidence="8">
    <location>
        <begin position="1"/>
        <end position="11"/>
    </location>
</feature>
<dbReference type="OrthoDB" id="165352at2759"/>
<evidence type="ECO:0008006" key="12">
    <source>
        <dbReference type="Google" id="ProtNLM"/>
    </source>
</evidence>
<dbReference type="PANTHER" id="PTHR46494:SF1">
    <property type="entry name" value="CORA FAMILY METAL ION TRANSPORTER (EUROFUNG)"/>
    <property type="match status" value="1"/>
</dbReference>
<dbReference type="SUPFAM" id="SSF143865">
    <property type="entry name" value="CorA soluble domain-like"/>
    <property type="match status" value="1"/>
</dbReference>